<feature type="compositionally biased region" description="Low complexity" evidence="2">
    <location>
        <begin position="183"/>
        <end position="192"/>
    </location>
</feature>
<accession>A0A8H4BIW5</accession>
<dbReference type="Pfam" id="PF04818">
    <property type="entry name" value="CID"/>
    <property type="match status" value="1"/>
</dbReference>
<dbReference type="Pfam" id="PF00098">
    <property type="entry name" value="zf-CCHC"/>
    <property type="match status" value="1"/>
</dbReference>
<dbReference type="InterPro" id="IPR036875">
    <property type="entry name" value="Znf_CCHC_sf"/>
</dbReference>
<gene>
    <name evidence="5" type="ORF">FB192DRAFT_1377741</name>
</gene>
<dbReference type="SMART" id="SM00343">
    <property type="entry name" value="ZnF_C2HC"/>
    <property type="match status" value="1"/>
</dbReference>
<comment type="caution">
    <text evidence="5">The sequence shown here is derived from an EMBL/GenBank/DDBJ whole genome shotgun (WGS) entry which is preliminary data.</text>
</comment>
<evidence type="ECO:0000259" key="4">
    <source>
        <dbReference type="PROSITE" id="PS51391"/>
    </source>
</evidence>
<sequence>MMSSSVKEDNSPSASFQRLCQNMLDGSSKNLTKKNVEDFRVMLHTIMHECSKANIETGKKWVFEHCRTSAHVAALMDYICSLTRSRSEEQERLYMLYLINDLVYHISRKHLSWMRDAILPLLTPFLKLVYDGITTPNLKAKVTKVIDIWYTKRIFESTVIDAILRDVTGQLIPRQHADSPRLQASQQKQLQQTRPLPASMTQQHHPVSSPAPAQVPVIEKPYFELPAGLMLLTKQSNPYEPLDPDAIKIPYQKPVPTTKMITAVDDFYAGMELVNADDVFLNEKHAQNNKDTQGWERGYLDGYREALLQLKRDELERQKLAGASKHYHGPPSMAVMNRDAYNRHHSPGFSSRSRSRSRSRSPSRRRGRERSYSYSRSRSRSYSPDYRHHHGSSSSSRRSRRSYSRSRSPPSYHRGGGRRASPTYRDRSPPRGRSPSGRGRRPSPSRNHYSRSYDHQRRYSRSPSPPPSSSYRQLPSQPATSSSIRPNPSHSSSMNSTASNSLNQYPQSRGTGAATSGASSMGVRSNADSIPPAVPSENRYMGLGSKSSSSTADEFDSFRRNKSQAFSNREPPQPFTCYKCNKTGHLARECKSL</sequence>
<keyword evidence="1" id="KW-0863">Zinc-finger</keyword>
<feature type="compositionally biased region" description="Basic residues" evidence="2">
    <location>
        <begin position="387"/>
        <end position="404"/>
    </location>
</feature>
<feature type="domain" description="CID" evidence="4">
    <location>
        <begin position="31"/>
        <end position="171"/>
    </location>
</feature>
<feature type="domain" description="CCHC-type" evidence="3">
    <location>
        <begin position="577"/>
        <end position="592"/>
    </location>
</feature>
<dbReference type="Gene3D" id="1.25.40.90">
    <property type="match status" value="1"/>
</dbReference>
<dbReference type="GO" id="GO:0003676">
    <property type="term" value="F:nucleic acid binding"/>
    <property type="evidence" value="ECO:0007669"/>
    <property type="project" value="InterPro"/>
</dbReference>
<dbReference type="GO" id="GO:0006874">
    <property type="term" value="P:intracellular calcium ion homeostasis"/>
    <property type="evidence" value="ECO:0007669"/>
    <property type="project" value="TreeGrafter"/>
</dbReference>
<reference evidence="5 6" key="1">
    <citation type="submission" date="2019-09" db="EMBL/GenBank/DDBJ databases">
        <authorList>
            <consortium name="DOE Joint Genome Institute"/>
            <person name="Mondo S.J."/>
            <person name="Navarro-Mendoza M.I."/>
            <person name="Perez-Arques C."/>
            <person name="Panchal S."/>
            <person name="Nicolas F.E."/>
            <person name="Ganguly P."/>
            <person name="Pangilinan J."/>
            <person name="Grigoriev I."/>
            <person name="Heitman J."/>
            <person name="Sanya K."/>
            <person name="Garre V."/>
        </authorList>
    </citation>
    <scope>NUCLEOTIDE SEQUENCE [LARGE SCALE GENOMIC DNA]</scope>
    <source>
        <strain evidence="5 6">MU402</strain>
    </source>
</reference>
<organism evidence="5 6">
    <name type="scientific">Mucor circinelloides f. lusitanicus</name>
    <name type="common">Mucor racemosus var. lusitanicus</name>
    <dbReference type="NCBI Taxonomy" id="29924"/>
    <lineage>
        <taxon>Eukaryota</taxon>
        <taxon>Fungi</taxon>
        <taxon>Fungi incertae sedis</taxon>
        <taxon>Mucoromycota</taxon>
        <taxon>Mucoromycotina</taxon>
        <taxon>Mucoromycetes</taxon>
        <taxon>Mucorales</taxon>
        <taxon>Mucorineae</taxon>
        <taxon>Mucoraceae</taxon>
        <taxon>Mucor</taxon>
    </lineage>
</organism>
<evidence type="ECO:0000313" key="6">
    <source>
        <dbReference type="Proteomes" id="UP000469890"/>
    </source>
</evidence>
<dbReference type="EMBL" id="JAAECE010000004">
    <property type="protein sequence ID" value="KAF1802363.1"/>
    <property type="molecule type" value="Genomic_DNA"/>
</dbReference>
<feature type="compositionally biased region" description="Basic residues" evidence="2">
    <location>
        <begin position="353"/>
        <end position="368"/>
    </location>
</feature>
<feature type="compositionally biased region" description="Polar residues" evidence="2">
    <location>
        <begin position="504"/>
        <end position="528"/>
    </location>
</feature>
<dbReference type="PANTHER" id="PTHR12323:SF0">
    <property type="entry name" value="CALCIUM HOMEOSTASIS ENDOPLASMIC RETICULUM PROTEIN"/>
    <property type="match status" value="1"/>
</dbReference>
<evidence type="ECO:0008006" key="7">
    <source>
        <dbReference type="Google" id="ProtNLM"/>
    </source>
</evidence>
<protein>
    <recommendedName>
        <fullName evidence="7">CID domain-containing protein</fullName>
    </recommendedName>
</protein>
<feature type="compositionally biased region" description="Low complexity" evidence="2">
    <location>
        <begin position="469"/>
        <end position="503"/>
    </location>
</feature>
<dbReference type="GO" id="GO:0048471">
    <property type="term" value="C:perinuclear region of cytoplasm"/>
    <property type="evidence" value="ECO:0007669"/>
    <property type="project" value="TreeGrafter"/>
</dbReference>
<dbReference type="SMART" id="SM00582">
    <property type="entry name" value="RPR"/>
    <property type="match status" value="1"/>
</dbReference>
<dbReference type="Pfam" id="PF25127">
    <property type="entry name" value="DUF7819"/>
    <property type="match status" value="1"/>
</dbReference>
<evidence type="ECO:0000259" key="3">
    <source>
        <dbReference type="PROSITE" id="PS50158"/>
    </source>
</evidence>
<dbReference type="AlphaFoldDB" id="A0A8H4BIW5"/>
<keyword evidence="1" id="KW-0479">Metal-binding</keyword>
<dbReference type="PROSITE" id="PS51391">
    <property type="entry name" value="CID"/>
    <property type="match status" value="1"/>
</dbReference>
<dbReference type="InterPro" id="IPR006569">
    <property type="entry name" value="CID_dom"/>
</dbReference>
<dbReference type="GO" id="GO:0008270">
    <property type="term" value="F:zinc ion binding"/>
    <property type="evidence" value="ECO:0007669"/>
    <property type="project" value="UniProtKB-KW"/>
</dbReference>
<keyword evidence="1" id="KW-0862">Zinc</keyword>
<dbReference type="PROSITE" id="PS50158">
    <property type="entry name" value="ZF_CCHC"/>
    <property type="match status" value="1"/>
</dbReference>
<dbReference type="PANTHER" id="PTHR12323">
    <property type="entry name" value="SR-RELATED CTD ASSOCIATED FACTOR 6"/>
    <property type="match status" value="1"/>
</dbReference>
<evidence type="ECO:0000256" key="2">
    <source>
        <dbReference type="SAM" id="MobiDB-lite"/>
    </source>
</evidence>
<name>A0A8H4BIW5_MUCCL</name>
<feature type="region of interest" description="Disordered" evidence="2">
    <location>
        <begin position="341"/>
        <end position="574"/>
    </location>
</feature>
<evidence type="ECO:0000256" key="1">
    <source>
        <dbReference type="PROSITE-ProRule" id="PRU00047"/>
    </source>
</evidence>
<dbReference type="InterPro" id="IPR056721">
    <property type="entry name" value="DUF7819"/>
</dbReference>
<proteinExistence type="predicted"/>
<dbReference type="Gene3D" id="4.10.60.10">
    <property type="entry name" value="Zinc finger, CCHC-type"/>
    <property type="match status" value="1"/>
</dbReference>
<dbReference type="SUPFAM" id="SSF57756">
    <property type="entry name" value="Retrovirus zinc finger-like domains"/>
    <property type="match status" value="1"/>
</dbReference>
<dbReference type="InterPro" id="IPR001878">
    <property type="entry name" value="Znf_CCHC"/>
</dbReference>
<evidence type="ECO:0000313" key="5">
    <source>
        <dbReference type="EMBL" id="KAF1802363.1"/>
    </source>
</evidence>
<feature type="compositionally biased region" description="Low complexity" evidence="2">
    <location>
        <begin position="372"/>
        <end position="383"/>
    </location>
</feature>
<feature type="region of interest" description="Disordered" evidence="2">
    <location>
        <begin position="175"/>
        <end position="212"/>
    </location>
</feature>
<dbReference type="InterPro" id="IPR008942">
    <property type="entry name" value="ENTH_VHS"/>
</dbReference>
<dbReference type="Proteomes" id="UP000469890">
    <property type="component" value="Unassembled WGS sequence"/>
</dbReference>